<evidence type="ECO:0008006" key="3">
    <source>
        <dbReference type="Google" id="ProtNLM"/>
    </source>
</evidence>
<gene>
    <name evidence="1" type="ORF">BB560_001258</name>
</gene>
<sequence>MELRLNLEPESKTVVTFDYEKSFIKLDEHPPDPNRGFNIEPTALTFNIDNDITEKNGSAESKAVPLSCTLSRIFGQTPVNNVCKVTVYSELFVAVLPTPDFSMPYNVITFTCTLLALYYGKLFSLLSKNIVHDKE</sequence>
<dbReference type="InterPro" id="IPR007245">
    <property type="entry name" value="PIG-T"/>
</dbReference>
<name>A0A2T9ZI27_9FUNG</name>
<dbReference type="GO" id="GO:0016255">
    <property type="term" value="P:attachment of GPI anchor to protein"/>
    <property type="evidence" value="ECO:0007669"/>
    <property type="project" value="InterPro"/>
</dbReference>
<keyword evidence="2" id="KW-1185">Reference proteome</keyword>
<organism evidence="1 2">
    <name type="scientific">Smittium megazygosporum</name>
    <dbReference type="NCBI Taxonomy" id="133381"/>
    <lineage>
        <taxon>Eukaryota</taxon>
        <taxon>Fungi</taxon>
        <taxon>Fungi incertae sedis</taxon>
        <taxon>Zoopagomycota</taxon>
        <taxon>Kickxellomycotina</taxon>
        <taxon>Harpellomycetes</taxon>
        <taxon>Harpellales</taxon>
        <taxon>Legeriomycetaceae</taxon>
        <taxon>Smittium</taxon>
    </lineage>
</organism>
<comment type="caution">
    <text evidence="1">The sequence shown here is derived from an EMBL/GenBank/DDBJ whole genome shotgun (WGS) entry which is preliminary data.</text>
</comment>
<reference evidence="1 2" key="1">
    <citation type="journal article" date="2018" name="MBio">
        <title>Comparative Genomics Reveals the Core Gene Toolbox for the Fungus-Insect Symbiosis.</title>
        <authorList>
            <person name="Wang Y."/>
            <person name="Stata M."/>
            <person name="Wang W."/>
            <person name="Stajich J.E."/>
            <person name="White M.M."/>
            <person name="Moncalvo J.M."/>
        </authorList>
    </citation>
    <scope>NUCLEOTIDE SEQUENCE [LARGE SCALE GENOMIC DNA]</scope>
    <source>
        <strain evidence="1 2">SC-DP-2</strain>
    </source>
</reference>
<proteinExistence type="predicted"/>
<accession>A0A2T9ZI27</accession>
<dbReference type="STRING" id="133381.A0A2T9ZI27"/>
<dbReference type="PANTHER" id="PTHR12959">
    <property type="entry name" value="GPI TRANSAMIDASE COMPONENT PIG-T-RELATED"/>
    <property type="match status" value="1"/>
</dbReference>
<evidence type="ECO:0000313" key="2">
    <source>
        <dbReference type="Proteomes" id="UP000245609"/>
    </source>
</evidence>
<dbReference type="EMBL" id="MBFS01000145">
    <property type="protein sequence ID" value="PVV04242.1"/>
    <property type="molecule type" value="Genomic_DNA"/>
</dbReference>
<dbReference type="OrthoDB" id="331263at2759"/>
<dbReference type="PANTHER" id="PTHR12959:SF11">
    <property type="entry name" value="GPI TRANSAMIDASE COMPONENT PIG-T"/>
    <property type="match status" value="1"/>
</dbReference>
<dbReference type="Pfam" id="PF04113">
    <property type="entry name" value="Gpi16"/>
    <property type="match status" value="1"/>
</dbReference>
<dbReference type="AlphaFoldDB" id="A0A2T9ZI27"/>
<dbReference type="Proteomes" id="UP000245609">
    <property type="component" value="Unassembled WGS sequence"/>
</dbReference>
<evidence type="ECO:0000313" key="1">
    <source>
        <dbReference type="EMBL" id="PVV04242.1"/>
    </source>
</evidence>
<dbReference type="GO" id="GO:0042765">
    <property type="term" value="C:GPI-anchor transamidase complex"/>
    <property type="evidence" value="ECO:0007669"/>
    <property type="project" value="InterPro"/>
</dbReference>
<protein>
    <recommendedName>
        <fullName evidence="3">GPI transamidase component PIG-T</fullName>
    </recommendedName>
</protein>